<feature type="transmembrane region" description="Helical" evidence="1">
    <location>
        <begin position="54"/>
        <end position="75"/>
    </location>
</feature>
<name>A0A8C6VGK5_NAJNA</name>
<keyword evidence="1" id="KW-1133">Transmembrane helix</keyword>
<keyword evidence="3" id="KW-1185">Reference proteome</keyword>
<evidence type="ECO:0000256" key="1">
    <source>
        <dbReference type="SAM" id="Phobius"/>
    </source>
</evidence>
<reference evidence="2" key="1">
    <citation type="submission" date="2025-08" db="UniProtKB">
        <authorList>
            <consortium name="Ensembl"/>
        </authorList>
    </citation>
    <scope>IDENTIFICATION</scope>
</reference>
<dbReference type="AlphaFoldDB" id="A0A8C6VGK5"/>
<evidence type="ECO:0000313" key="2">
    <source>
        <dbReference type="Ensembl" id="ENSNNAP00000005471.1"/>
    </source>
</evidence>
<accession>A0A8C6VGK5</accession>
<protein>
    <submittedName>
        <fullName evidence="2">Uncharacterized protein</fullName>
    </submittedName>
</protein>
<keyword evidence="1" id="KW-0812">Transmembrane</keyword>
<organism evidence="2 3">
    <name type="scientific">Naja naja</name>
    <name type="common">Indian cobra</name>
    <dbReference type="NCBI Taxonomy" id="35670"/>
    <lineage>
        <taxon>Eukaryota</taxon>
        <taxon>Metazoa</taxon>
        <taxon>Chordata</taxon>
        <taxon>Craniata</taxon>
        <taxon>Vertebrata</taxon>
        <taxon>Euteleostomi</taxon>
        <taxon>Lepidosauria</taxon>
        <taxon>Squamata</taxon>
        <taxon>Bifurcata</taxon>
        <taxon>Unidentata</taxon>
        <taxon>Episquamata</taxon>
        <taxon>Toxicofera</taxon>
        <taxon>Serpentes</taxon>
        <taxon>Colubroidea</taxon>
        <taxon>Elapidae</taxon>
        <taxon>Elapinae</taxon>
        <taxon>Naja</taxon>
    </lineage>
</organism>
<feature type="transmembrane region" description="Helical" evidence="1">
    <location>
        <begin position="12"/>
        <end position="29"/>
    </location>
</feature>
<dbReference type="Proteomes" id="UP000694559">
    <property type="component" value="Unplaced"/>
</dbReference>
<dbReference type="Ensembl" id="ENSNNAT00000005718.1">
    <property type="protein sequence ID" value="ENSNNAP00000005471.1"/>
    <property type="gene ID" value="ENSNNAG00000003683.1"/>
</dbReference>
<proteinExistence type="predicted"/>
<reference evidence="2" key="2">
    <citation type="submission" date="2025-09" db="UniProtKB">
        <authorList>
            <consortium name="Ensembl"/>
        </authorList>
    </citation>
    <scope>IDENTIFICATION</scope>
</reference>
<keyword evidence="1" id="KW-0472">Membrane</keyword>
<sequence>KGDSLRKNPKIVLNVFFPGLQIPLFSPMGEKSSTMTTMRKKCSVYLHTTSLCQVLRWTIPVVANLFGLQTILYYCSIAKMHY</sequence>
<evidence type="ECO:0000313" key="3">
    <source>
        <dbReference type="Proteomes" id="UP000694559"/>
    </source>
</evidence>